<dbReference type="Pfam" id="PF13450">
    <property type="entry name" value="NAD_binding_8"/>
    <property type="match status" value="1"/>
</dbReference>
<dbReference type="RefSeq" id="WP_251410109.1">
    <property type="nucleotide sequence ID" value="NZ_JAMQGM010000011.1"/>
</dbReference>
<protein>
    <submittedName>
        <fullName evidence="1">NAD(P)/FAD-dependent oxidoreductase</fullName>
    </submittedName>
</protein>
<dbReference type="Proteomes" id="UP001167160">
    <property type="component" value="Unassembled WGS sequence"/>
</dbReference>
<proteinExistence type="predicted"/>
<dbReference type="EMBL" id="JAMQGM010000011">
    <property type="protein sequence ID" value="MCM2576699.1"/>
    <property type="molecule type" value="Genomic_DNA"/>
</dbReference>
<dbReference type="SUPFAM" id="SSF51905">
    <property type="entry name" value="FAD/NAD(P)-binding domain"/>
    <property type="match status" value="1"/>
</dbReference>
<keyword evidence="2" id="KW-1185">Reference proteome</keyword>
<comment type="caution">
    <text evidence="1">The sequence shown here is derived from an EMBL/GenBank/DDBJ whole genome shotgun (WGS) entry which is preliminary data.</text>
</comment>
<dbReference type="Gene3D" id="3.50.50.60">
    <property type="entry name" value="FAD/NAD(P)-binding domain"/>
    <property type="match status" value="2"/>
</dbReference>
<reference evidence="1" key="1">
    <citation type="journal article" date="2023" name="Int. J. Syst. Evol. Microbiol.">
        <title>Streptomyces meridianus sp. nov. isolated from brackish water of the Tagus estuary in Alcochete, Portugal.</title>
        <authorList>
            <person name="Santos J.D.N."/>
            <person name="Klimek D."/>
            <person name="Calusinska M."/>
            <person name="Lobo Da Cunha A."/>
            <person name="Catita J."/>
            <person name="Goncalves H."/>
            <person name="Gonzalez I."/>
            <person name="Reyes F."/>
            <person name="Lage O.M."/>
        </authorList>
    </citation>
    <scope>NUCLEOTIDE SEQUENCE</scope>
    <source>
        <strain evidence="1">MTZ3.1</strain>
    </source>
</reference>
<organism evidence="1 2">
    <name type="scientific">Streptomyces meridianus</name>
    <dbReference type="NCBI Taxonomy" id="2938945"/>
    <lineage>
        <taxon>Bacteria</taxon>
        <taxon>Bacillati</taxon>
        <taxon>Actinomycetota</taxon>
        <taxon>Actinomycetes</taxon>
        <taxon>Kitasatosporales</taxon>
        <taxon>Streptomycetaceae</taxon>
        <taxon>Streptomyces</taxon>
    </lineage>
</organism>
<sequence>MPSMFDAVVVGAGPNGLTAAVELARRGFAVALYEAADTVGGGARTEELTLPGFRHDPCSAVHPLGVGSPAFTAMPLARYGLEWLHSELPMAHPFPDGTAAVLSRSVGETAMSLGSDDAGTYRRLVAPFLGKWDTMATDFLRTQWDGFPRDPVTYARYGLLAAQPAALLARRFRGDKAKGMVAGLAAHAIAPMTGLATSGIGLIFALAAHAVGWPVPRGGSQAISDALAGYLQDLGGTIHTGVEVKRLDELPPARAYVFDTSPTALARIAGLGSAYRDYRYGPSVFKIDYALDGPVPWTAEAARRAGTVHVGPTYREIDGAMRAAVGGSDPSVPFLITAQPSLVDPARAPEGKHTYWAYGHVPNGWEGDATDVVERQIERFAPGFRDLVLARAVAGPPQLAAHNANYVGGDIGCGAFAGLQTLIRPKLGRVPYETAHPAVFLCSSATPPGPGVHGMSGHHAAKAVWRRLRAVRY</sequence>
<name>A0ABT0X2E2_9ACTN</name>
<dbReference type="PANTHER" id="PTHR10668">
    <property type="entry name" value="PHYTOENE DEHYDROGENASE"/>
    <property type="match status" value="1"/>
</dbReference>
<evidence type="ECO:0000313" key="1">
    <source>
        <dbReference type="EMBL" id="MCM2576699.1"/>
    </source>
</evidence>
<accession>A0ABT0X2E2</accession>
<dbReference type="InterPro" id="IPR036188">
    <property type="entry name" value="FAD/NAD-bd_sf"/>
</dbReference>
<dbReference type="PANTHER" id="PTHR10668:SF105">
    <property type="entry name" value="DEHYDROGENASE-RELATED"/>
    <property type="match status" value="1"/>
</dbReference>
<gene>
    <name evidence="1" type="ORF">M1E25_04905</name>
</gene>
<evidence type="ECO:0000313" key="2">
    <source>
        <dbReference type="Proteomes" id="UP001167160"/>
    </source>
</evidence>